<dbReference type="InterPro" id="IPR004653">
    <property type="entry name" value="DusA"/>
</dbReference>
<dbReference type="Proteomes" id="UP000780801">
    <property type="component" value="Unassembled WGS sequence"/>
</dbReference>
<feature type="non-terminal residue" evidence="5">
    <location>
        <position position="80"/>
    </location>
</feature>
<keyword evidence="6" id="KW-1185">Reference proteome</keyword>
<dbReference type="EMBL" id="JAABOA010007349">
    <property type="protein sequence ID" value="KAF9543936.1"/>
    <property type="molecule type" value="Genomic_DNA"/>
</dbReference>
<gene>
    <name evidence="5" type="ORF">BGW38_009747</name>
</gene>
<evidence type="ECO:0000256" key="3">
    <source>
        <dbReference type="ARBA" id="ARBA00022884"/>
    </source>
</evidence>
<organism evidence="5 6">
    <name type="scientific">Lunasporangiospora selenospora</name>
    <dbReference type="NCBI Taxonomy" id="979761"/>
    <lineage>
        <taxon>Eukaryota</taxon>
        <taxon>Fungi</taxon>
        <taxon>Fungi incertae sedis</taxon>
        <taxon>Mucoromycota</taxon>
        <taxon>Mortierellomycotina</taxon>
        <taxon>Mortierellomycetes</taxon>
        <taxon>Mortierellales</taxon>
        <taxon>Mortierellaceae</taxon>
        <taxon>Lunasporangiospora</taxon>
    </lineage>
</organism>
<dbReference type="Gene3D" id="3.20.20.70">
    <property type="entry name" value="Aldolase class I"/>
    <property type="match status" value="1"/>
</dbReference>
<proteinExistence type="predicted"/>
<accession>A0A9P6K3D9</accession>
<reference evidence="5" key="1">
    <citation type="journal article" date="2020" name="Fungal Divers.">
        <title>Resolving the Mortierellaceae phylogeny through synthesis of multi-gene phylogenetics and phylogenomics.</title>
        <authorList>
            <person name="Vandepol N."/>
            <person name="Liber J."/>
            <person name="Desiro A."/>
            <person name="Na H."/>
            <person name="Kennedy M."/>
            <person name="Barry K."/>
            <person name="Grigoriev I.V."/>
            <person name="Miller A.N."/>
            <person name="O'Donnell K."/>
            <person name="Stajich J.E."/>
            <person name="Bonito G."/>
        </authorList>
    </citation>
    <scope>NUCLEOTIDE SEQUENCE</scope>
    <source>
        <strain evidence="5">KOD1015</strain>
    </source>
</reference>
<dbReference type="AlphaFoldDB" id="A0A9P6K3D9"/>
<evidence type="ECO:0000256" key="1">
    <source>
        <dbReference type="ARBA" id="ARBA00022555"/>
    </source>
</evidence>
<dbReference type="InterPro" id="IPR013785">
    <property type="entry name" value="Aldolase_TIM"/>
</dbReference>
<dbReference type="Pfam" id="PF01207">
    <property type="entry name" value="Dus"/>
    <property type="match status" value="1"/>
</dbReference>
<dbReference type="PANTHER" id="PTHR42907">
    <property type="entry name" value="FMN-LINKED OXIDOREDUCTASES SUPERFAMILY PROTEIN"/>
    <property type="match status" value="1"/>
</dbReference>
<comment type="caution">
    <text evidence="5">The sequence shown here is derived from an EMBL/GenBank/DDBJ whole genome shotgun (WGS) entry which is preliminary data.</text>
</comment>
<dbReference type="GO" id="GO:0017150">
    <property type="term" value="F:tRNA dihydrouridine synthase activity"/>
    <property type="evidence" value="ECO:0007669"/>
    <property type="project" value="InterPro"/>
</dbReference>
<dbReference type="OrthoDB" id="10262250at2759"/>
<dbReference type="SUPFAM" id="SSF51395">
    <property type="entry name" value="FMN-linked oxidoreductases"/>
    <property type="match status" value="1"/>
</dbReference>
<feature type="domain" description="DUS-like FMN-binding" evidence="4">
    <location>
        <begin position="10"/>
        <end position="80"/>
    </location>
</feature>
<name>A0A9P6K3D9_9FUNG</name>
<evidence type="ECO:0000259" key="4">
    <source>
        <dbReference type="Pfam" id="PF01207"/>
    </source>
</evidence>
<feature type="non-terminal residue" evidence="5">
    <location>
        <position position="1"/>
    </location>
</feature>
<protein>
    <recommendedName>
        <fullName evidence="4">DUS-like FMN-binding domain-containing protein</fullName>
    </recommendedName>
</protein>
<keyword evidence="1" id="KW-0820">tRNA-binding</keyword>
<dbReference type="GO" id="GO:0000049">
    <property type="term" value="F:tRNA binding"/>
    <property type="evidence" value="ECO:0007669"/>
    <property type="project" value="UniProtKB-KW"/>
</dbReference>
<evidence type="ECO:0000313" key="5">
    <source>
        <dbReference type="EMBL" id="KAF9543936.1"/>
    </source>
</evidence>
<keyword evidence="2" id="KW-0521">NADP</keyword>
<keyword evidence="3" id="KW-0694">RNA-binding</keyword>
<dbReference type="InterPro" id="IPR035587">
    <property type="entry name" value="DUS-like_FMN-bd"/>
</dbReference>
<dbReference type="PANTHER" id="PTHR42907:SF1">
    <property type="entry name" value="FMN-LINKED OXIDOREDUCTASES SUPERFAMILY PROTEIN"/>
    <property type="match status" value="1"/>
</dbReference>
<sequence length="80" mass="9097">IKLVSTTTPVTHFIVHARKCWLKGLSPKQNRSVPPLKYDVVYRLAKDFPHLTITINGGFHKTSELRQQLDLVDGVMVGRE</sequence>
<evidence type="ECO:0000256" key="2">
    <source>
        <dbReference type="ARBA" id="ARBA00022857"/>
    </source>
</evidence>
<evidence type="ECO:0000313" key="6">
    <source>
        <dbReference type="Proteomes" id="UP000780801"/>
    </source>
</evidence>